<proteinExistence type="predicted"/>
<feature type="compositionally biased region" description="Polar residues" evidence="2">
    <location>
        <begin position="1"/>
        <end position="11"/>
    </location>
</feature>
<reference evidence="3" key="1">
    <citation type="submission" date="2014-05" db="EMBL/GenBank/DDBJ databases">
        <authorList>
            <person name="Chronopoulou M."/>
        </authorList>
    </citation>
    <scope>NUCLEOTIDE SEQUENCE</scope>
    <source>
        <tissue evidence="3">Whole organism</tissue>
    </source>
</reference>
<feature type="region of interest" description="Disordered" evidence="2">
    <location>
        <begin position="276"/>
        <end position="346"/>
    </location>
</feature>
<feature type="region of interest" description="Disordered" evidence="2">
    <location>
        <begin position="38"/>
        <end position="61"/>
    </location>
</feature>
<accession>A0A0K2UJ73</accession>
<feature type="compositionally biased region" description="Polar residues" evidence="2">
    <location>
        <begin position="305"/>
        <end position="315"/>
    </location>
</feature>
<feature type="region of interest" description="Disordered" evidence="2">
    <location>
        <begin position="142"/>
        <end position="225"/>
    </location>
</feature>
<keyword evidence="1" id="KW-0175">Coiled coil</keyword>
<sequence length="660" mass="73248">MMSFLSSSRTNNEGESSRGEGGVRSFLSSIVEKKQDKYHPLNHYTQDKHKEEIEEDELSPYKSINFSGDEEEEEESSIIDPINKDFCFFDSLTKKWVNFEDFSEVPSVYDESVNHPSLRMWDESLSKIEEVTECSTGRGVESKQRFILPLNSSTTSSSRNNNNHNSSNNPNNSSSNNRNSSHRPIIVSTPSSSVSSSPFDKSASPSSLRRQISSNSSGNEPAAINHIYPRLNRTLPSSRRSSIDESVESFPINYSKSSYNSNVVNNIIGGGVVSGGKITRGSRPPGGSYHNSPALERRRKKSVIPTASTSTPLSTRQNRSQSISNFSRSASSNLNKNKSYSSGNISVKSDYSHVQSKVKAYIKSIKDLPKKPDDFSSFQAGKKSLSMSNLSSSRYFPSTSGVGGQYPLNSSSSNIAASNLKSFLSYANLDEMTITVNKYNAKSADNLNSKSKFDTSRISRLLDNISDEEAMEEVIDSAAEDDEIVIDVENILSLALNERRDKQEAKKVLSQLQTNYDRLQRKYAEAENTIDKLRFGTAATHSSNSSINKASTPTLPKDFLNYTSTHNTSSNNSSSIKLNNEDLLSGISNPRVSSPINQKEKYEITKQALVDIQDQLYGLEILSDTLDPKEKESAMEDVRRSFHSILVNFDNQVRGRNGLM</sequence>
<dbReference type="OrthoDB" id="8194773at2759"/>
<feature type="compositionally biased region" description="Low complexity" evidence="2">
    <location>
        <begin position="151"/>
        <end position="217"/>
    </location>
</feature>
<evidence type="ECO:0000256" key="1">
    <source>
        <dbReference type="SAM" id="Coils"/>
    </source>
</evidence>
<dbReference type="AlphaFoldDB" id="A0A0K2UJ73"/>
<name>A0A0K2UJ73_LEPSM</name>
<protein>
    <submittedName>
        <fullName evidence="3">Uncharacterized protein</fullName>
    </submittedName>
</protein>
<evidence type="ECO:0000313" key="3">
    <source>
        <dbReference type="EMBL" id="CDW37726.1"/>
    </source>
</evidence>
<feature type="region of interest" description="Disordered" evidence="2">
    <location>
        <begin position="1"/>
        <end position="24"/>
    </location>
</feature>
<feature type="compositionally biased region" description="Basic and acidic residues" evidence="2">
    <location>
        <begin position="38"/>
        <end position="52"/>
    </location>
</feature>
<organism evidence="3">
    <name type="scientific">Lepeophtheirus salmonis</name>
    <name type="common">Salmon louse</name>
    <name type="synonym">Caligus salmonis</name>
    <dbReference type="NCBI Taxonomy" id="72036"/>
    <lineage>
        <taxon>Eukaryota</taxon>
        <taxon>Metazoa</taxon>
        <taxon>Ecdysozoa</taxon>
        <taxon>Arthropoda</taxon>
        <taxon>Crustacea</taxon>
        <taxon>Multicrustacea</taxon>
        <taxon>Hexanauplia</taxon>
        <taxon>Copepoda</taxon>
        <taxon>Siphonostomatoida</taxon>
        <taxon>Caligidae</taxon>
        <taxon>Lepeophtheirus</taxon>
    </lineage>
</organism>
<feature type="compositionally biased region" description="Low complexity" evidence="2">
    <location>
        <begin position="316"/>
        <end position="344"/>
    </location>
</feature>
<dbReference type="EMBL" id="HACA01020365">
    <property type="protein sequence ID" value="CDW37726.1"/>
    <property type="molecule type" value="Transcribed_RNA"/>
</dbReference>
<evidence type="ECO:0000256" key="2">
    <source>
        <dbReference type="SAM" id="MobiDB-lite"/>
    </source>
</evidence>
<feature type="coiled-coil region" evidence="1">
    <location>
        <begin position="495"/>
        <end position="536"/>
    </location>
</feature>